<accession>A0A915MDL7</accession>
<sequence>MFIEEQYTTEIHHIDGSGNDGGVLYREMQLNEMDMNDIVNRKRKEVLYNDESSIYGVDSGGRLEDIRDKSTLKKIVNYHKKYYHLNNMSAPSLHLSLSIPIMLDFYITEALITERLLDNYVSIDIVDEANLIYEGVDGPYQVKRDGGISIKILGRAEGTIFDGEHELNVNFLVIEKDPNITDENIEVIIGKDMINYWESMGYRSLYNSWENVW</sequence>
<protein>
    <submittedName>
        <fullName evidence="2">Uncharacterized protein</fullName>
    </submittedName>
</protein>
<dbReference type="Gene3D" id="3.30.830.10">
    <property type="entry name" value="Metalloenzyme, LuxS/M16 peptidase-like"/>
    <property type="match status" value="1"/>
</dbReference>
<dbReference type="InterPro" id="IPR011249">
    <property type="entry name" value="Metalloenz_LuxS/M16"/>
</dbReference>
<keyword evidence="1" id="KW-1185">Reference proteome</keyword>
<organism evidence="1 2">
    <name type="scientific">Meloidogyne javanica</name>
    <name type="common">Root-knot nematode worm</name>
    <dbReference type="NCBI Taxonomy" id="6303"/>
    <lineage>
        <taxon>Eukaryota</taxon>
        <taxon>Metazoa</taxon>
        <taxon>Ecdysozoa</taxon>
        <taxon>Nematoda</taxon>
        <taxon>Chromadorea</taxon>
        <taxon>Rhabditida</taxon>
        <taxon>Tylenchina</taxon>
        <taxon>Tylenchomorpha</taxon>
        <taxon>Tylenchoidea</taxon>
        <taxon>Meloidogynidae</taxon>
        <taxon>Meloidogyninae</taxon>
        <taxon>Meloidogyne</taxon>
        <taxon>Meloidogyne incognita group</taxon>
    </lineage>
</organism>
<dbReference type="AlphaFoldDB" id="A0A915MDL7"/>
<dbReference type="WBParaSite" id="scaffold3482_cov201.g6701">
    <property type="protein sequence ID" value="scaffold3482_cov201.g6701"/>
    <property type="gene ID" value="scaffold3482_cov201.g6701"/>
</dbReference>
<proteinExistence type="predicted"/>
<evidence type="ECO:0000313" key="1">
    <source>
        <dbReference type="Proteomes" id="UP000887561"/>
    </source>
</evidence>
<evidence type="ECO:0000313" key="2">
    <source>
        <dbReference type="WBParaSite" id="scaffold3482_cov201.g6701"/>
    </source>
</evidence>
<reference evidence="2" key="1">
    <citation type="submission" date="2022-11" db="UniProtKB">
        <authorList>
            <consortium name="WormBaseParasite"/>
        </authorList>
    </citation>
    <scope>IDENTIFICATION</scope>
</reference>
<name>A0A915MDL7_MELJA</name>
<dbReference type="Proteomes" id="UP000887561">
    <property type="component" value="Unplaced"/>
</dbReference>
<dbReference type="GO" id="GO:0046872">
    <property type="term" value="F:metal ion binding"/>
    <property type="evidence" value="ECO:0007669"/>
    <property type="project" value="InterPro"/>
</dbReference>
<dbReference type="SUPFAM" id="SSF63411">
    <property type="entry name" value="LuxS/MPP-like metallohydrolase"/>
    <property type="match status" value="1"/>
</dbReference>
<dbReference type="PANTHER" id="PTHR43016:SF16">
    <property type="entry name" value="METALLOPROTEASE, PUTATIVE (AFU_ORTHOLOGUE AFUA_4G07610)-RELATED"/>
    <property type="match status" value="1"/>
</dbReference>
<dbReference type="PANTHER" id="PTHR43016">
    <property type="entry name" value="PRESEQUENCE PROTEASE"/>
    <property type="match status" value="1"/>
</dbReference>